<dbReference type="GO" id="GO:0140359">
    <property type="term" value="F:ABC-type transporter activity"/>
    <property type="evidence" value="ECO:0007669"/>
    <property type="project" value="InterPro"/>
</dbReference>
<evidence type="ECO:0000256" key="4">
    <source>
        <dbReference type="ARBA" id="ARBA00023136"/>
    </source>
</evidence>
<dbReference type="GO" id="GO:0046677">
    <property type="term" value="P:response to antibiotic"/>
    <property type="evidence" value="ECO:0007669"/>
    <property type="project" value="UniProtKB-KW"/>
</dbReference>
<protein>
    <submittedName>
        <fullName evidence="9">ABC transporter permease</fullName>
    </submittedName>
</protein>
<feature type="transmembrane region" description="Helical" evidence="7">
    <location>
        <begin position="249"/>
        <end position="270"/>
    </location>
</feature>
<dbReference type="GO" id="GO:0043190">
    <property type="term" value="C:ATP-binding cassette (ABC) transporter complex"/>
    <property type="evidence" value="ECO:0007669"/>
    <property type="project" value="InterPro"/>
</dbReference>
<proteinExistence type="predicted"/>
<keyword evidence="3 7" id="KW-1133">Transmembrane helix</keyword>
<feature type="compositionally biased region" description="Low complexity" evidence="6">
    <location>
        <begin position="1"/>
        <end position="21"/>
    </location>
</feature>
<keyword evidence="4 7" id="KW-0472">Membrane</keyword>
<feature type="transmembrane region" description="Helical" evidence="7">
    <location>
        <begin position="188"/>
        <end position="207"/>
    </location>
</feature>
<evidence type="ECO:0000256" key="3">
    <source>
        <dbReference type="ARBA" id="ARBA00022989"/>
    </source>
</evidence>
<evidence type="ECO:0000313" key="9">
    <source>
        <dbReference type="EMBL" id="HJC84868.1"/>
    </source>
</evidence>
<evidence type="ECO:0000256" key="1">
    <source>
        <dbReference type="ARBA" id="ARBA00004141"/>
    </source>
</evidence>
<dbReference type="InterPro" id="IPR051784">
    <property type="entry name" value="Nod_factor_ABC_transporter"/>
</dbReference>
<evidence type="ECO:0000256" key="2">
    <source>
        <dbReference type="ARBA" id="ARBA00022692"/>
    </source>
</evidence>
<reference evidence="9" key="2">
    <citation type="submission" date="2021-04" db="EMBL/GenBank/DDBJ databases">
        <authorList>
            <person name="Gilroy R."/>
        </authorList>
    </citation>
    <scope>NUCLEOTIDE SEQUENCE</scope>
    <source>
        <strain evidence="9">ChiHjej13B12-4958</strain>
    </source>
</reference>
<evidence type="ECO:0000256" key="5">
    <source>
        <dbReference type="ARBA" id="ARBA00023251"/>
    </source>
</evidence>
<reference evidence="9" key="1">
    <citation type="journal article" date="2021" name="PeerJ">
        <title>Extensive microbial diversity within the chicken gut microbiome revealed by metagenomics and culture.</title>
        <authorList>
            <person name="Gilroy R."/>
            <person name="Ravi A."/>
            <person name="Getino M."/>
            <person name="Pursley I."/>
            <person name="Horton D.L."/>
            <person name="Alikhan N.F."/>
            <person name="Baker D."/>
            <person name="Gharbi K."/>
            <person name="Hall N."/>
            <person name="Watson M."/>
            <person name="Adriaenssens E.M."/>
            <person name="Foster-Nyarko E."/>
            <person name="Jarju S."/>
            <person name="Secka A."/>
            <person name="Antonio M."/>
            <person name="Oren A."/>
            <person name="Chaudhuri R.R."/>
            <person name="La Ragione R."/>
            <person name="Hildebrand F."/>
            <person name="Pallen M.J."/>
        </authorList>
    </citation>
    <scope>NUCLEOTIDE SEQUENCE</scope>
    <source>
        <strain evidence="9">ChiHjej13B12-4958</strain>
    </source>
</reference>
<keyword evidence="2 7" id="KW-0812">Transmembrane</keyword>
<dbReference type="PIRSF" id="PIRSF006648">
    <property type="entry name" value="DrrB"/>
    <property type="match status" value="1"/>
</dbReference>
<sequence length="278" mass="29522">MSIATTPTNPNTPTTNRATNRSSASTTVSFALHDLRRLSRDGAMLFFSMVLPVIFYLVFGQAMGFGDEPVGQGNVKASIMIGMALYAGITGATAAAGQVVVEAETGWGRQLALTPLTGGQILASRMLGIIIRAVLPVAAVFIVGAVTGADMPGSAWVIALVLCVVCSIPFGFYGMIWAQIWPTETATSIAGTSIVILAFLGNVFMPLPETMLNVGRFSPLYGAASLARWPLTEGRQSVSFGDGFVEDPLWYAVANFIAWTLLFIGVVLVLHNREKGRQ</sequence>
<feature type="transmembrane region" description="Helical" evidence="7">
    <location>
        <begin position="129"/>
        <end position="149"/>
    </location>
</feature>
<dbReference type="PANTHER" id="PTHR43229:SF2">
    <property type="entry name" value="NODULATION PROTEIN J"/>
    <property type="match status" value="1"/>
</dbReference>
<feature type="transmembrane region" description="Helical" evidence="7">
    <location>
        <begin position="155"/>
        <end position="176"/>
    </location>
</feature>
<evidence type="ECO:0000256" key="6">
    <source>
        <dbReference type="SAM" id="MobiDB-lite"/>
    </source>
</evidence>
<comment type="caution">
    <text evidence="9">The sequence shown here is derived from an EMBL/GenBank/DDBJ whole genome shotgun (WGS) entry which is preliminary data.</text>
</comment>
<dbReference type="EMBL" id="DWVP01000011">
    <property type="protein sequence ID" value="HJC84868.1"/>
    <property type="molecule type" value="Genomic_DNA"/>
</dbReference>
<feature type="transmembrane region" description="Helical" evidence="7">
    <location>
        <begin position="42"/>
        <end position="59"/>
    </location>
</feature>
<keyword evidence="5" id="KW-0046">Antibiotic resistance</keyword>
<gene>
    <name evidence="9" type="ORF">H9751_04860</name>
</gene>
<dbReference type="InterPro" id="IPR013525">
    <property type="entry name" value="ABC2_TM"/>
</dbReference>
<organism evidence="9 10">
    <name type="scientific">Candidatus Corynebacterium faecigallinarum</name>
    <dbReference type="NCBI Taxonomy" id="2838528"/>
    <lineage>
        <taxon>Bacteria</taxon>
        <taxon>Bacillati</taxon>
        <taxon>Actinomycetota</taxon>
        <taxon>Actinomycetes</taxon>
        <taxon>Mycobacteriales</taxon>
        <taxon>Corynebacteriaceae</taxon>
        <taxon>Corynebacterium</taxon>
    </lineage>
</organism>
<evidence type="ECO:0000313" key="10">
    <source>
        <dbReference type="Proteomes" id="UP000823858"/>
    </source>
</evidence>
<feature type="transmembrane region" description="Helical" evidence="7">
    <location>
        <begin position="79"/>
        <end position="101"/>
    </location>
</feature>
<name>A0A9D2TPM5_9CORY</name>
<feature type="region of interest" description="Disordered" evidence="6">
    <location>
        <begin position="1"/>
        <end position="23"/>
    </location>
</feature>
<feature type="domain" description="ABC-2 type transporter transmembrane" evidence="8">
    <location>
        <begin position="36"/>
        <end position="221"/>
    </location>
</feature>
<dbReference type="PANTHER" id="PTHR43229">
    <property type="entry name" value="NODULATION PROTEIN J"/>
    <property type="match status" value="1"/>
</dbReference>
<dbReference type="Pfam" id="PF01061">
    <property type="entry name" value="ABC2_membrane"/>
    <property type="match status" value="1"/>
</dbReference>
<comment type="subcellular location">
    <subcellularLocation>
        <location evidence="1">Membrane</location>
        <topology evidence="1">Multi-pass membrane protein</topology>
    </subcellularLocation>
</comment>
<accession>A0A9D2TPM5</accession>
<dbReference type="AlphaFoldDB" id="A0A9D2TPM5"/>
<dbReference type="Proteomes" id="UP000823858">
    <property type="component" value="Unassembled WGS sequence"/>
</dbReference>
<dbReference type="InterPro" id="IPR000412">
    <property type="entry name" value="ABC_2_transport"/>
</dbReference>
<evidence type="ECO:0000259" key="8">
    <source>
        <dbReference type="Pfam" id="PF01061"/>
    </source>
</evidence>
<evidence type="ECO:0000256" key="7">
    <source>
        <dbReference type="SAM" id="Phobius"/>
    </source>
</evidence>